<feature type="compositionally biased region" description="Basic and acidic residues" evidence="1">
    <location>
        <begin position="1"/>
        <end position="12"/>
    </location>
</feature>
<keyword evidence="3" id="KW-1185">Reference proteome</keyword>
<organism evidence="2 3">
    <name type="scientific">Perca fluviatilis</name>
    <name type="common">European perch</name>
    <dbReference type="NCBI Taxonomy" id="8168"/>
    <lineage>
        <taxon>Eukaryota</taxon>
        <taxon>Metazoa</taxon>
        <taxon>Chordata</taxon>
        <taxon>Craniata</taxon>
        <taxon>Vertebrata</taxon>
        <taxon>Euteleostomi</taxon>
        <taxon>Actinopterygii</taxon>
        <taxon>Neopterygii</taxon>
        <taxon>Teleostei</taxon>
        <taxon>Neoteleostei</taxon>
        <taxon>Acanthomorphata</taxon>
        <taxon>Eupercaria</taxon>
        <taxon>Perciformes</taxon>
        <taxon>Percoidei</taxon>
        <taxon>Percidae</taxon>
        <taxon>Percinae</taxon>
        <taxon>Perca</taxon>
    </lineage>
</organism>
<comment type="caution">
    <text evidence="2">The sequence shown here is derived from an EMBL/GenBank/DDBJ whole genome shotgun (WGS) entry which is preliminary data.</text>
</comment>
<evidence type="ECO:0000256" key="1">
    <source>
        <dbReference type="SAM" id="MobiDB-lite"/>
    </source>
</evidence>
<evidence type="ECO:0000313" key="3">
    <source>
        <dbReference type="Proteomes" id="UP000465112"/>
    </source>
</evidence>
<accession>A0A6A5EG55</accession>
<feature type="compositionally biased region" description="Polar residues" evidence="1">
    <location>
        <begin position="13"/>
        <end position="24"/>
    </location>
</feature>
<dbReference type="Proteomes" id="UP000465112">
    <property type="component" value="Chromosome 7"/>
</dbReference>
<dbReference type="EMBL" id="VHII01000007">
    <property type="protein sequence ID" value="KAF1388211.1"/>
    <property type="molecule type" value="Genomic_DNA"/>
</dbReference>
<proteinExistence type="predicted"/>
<name>A0A6A5EG55_PERFL</name>
<evidence type="ECO:0000313" key="2">
    <source>
        <dbReference type="EMBL" id="KAF1388211.1"/>
    </source>
</evidence>
<feature type="region of interest" description="Disordered" evidence="1">
    <location>
        <begin position="1"/>
        <end position="24"/>
    </location>
</feature>
<sequence length="85" mass="9492">MALQSSREKDHMASNTVAGCTEDTMTVQTDEGVSRAKQNLEDLEDRLVTLSERITLCDRVFNGLKDLSDILVRKSLQNVSLPPQK</sequence>
<protein>
    <submittedName>
        <fullName evidence="2">Uncharacterized protein</fullName>
    </submittedName>
</protein>
<gene>
    <name evidence="2" type="ORF">PFLUV_G00087840</name>
</gene>
<dbReference type="AlphaFoldDB" id="A0A6A5EG55"/>
<reference evidence="2 3" key="1">
    <citation type="submission" date="2019-06" db="EMBL/GenBank/DDBJ databases">
        <title>A chromosome-scale genome assembly of the European perch, Perca fluviatilis.</title>
        <authorList>
            <person name="Roques C."/>
            <person name="Zahm M."/>
            <person name="Cabau C."/>
            <person name="Klopp C."/>
            <person name="Bouchez O."/>
            <person name="Donnadieu C."/>
            <person name="Kuhl H."/>
            <person name="Gislard M."/>
            <person name="Guendouz S."/>
            <person name="Journot L."/>
            <person name="Haffray P."/>
            <person name="Bestin A."/>
            <person name="Morvezen R."/>
            <person name="Feron R."/>
            <person name="Wen M."/>
            <person name="Jouanno E."/>
            <person name="Herpin A."/>
            <person name="Schartl M."/>
            <person name="Postlethwait J."/>
            <person name="Schaerlinger B."/>
            <person name="Chardard D."/>
            <person name="Lecocq T."/>
            <person name="Poncet C."/>
            <person name="Jaffrelo L."/>
            <person name="Lampietro C."/>
            <person name="Guiguen Y."/>
        </authorList>
    </citation>
    <scope>NUCLEOTIDE SEQUENCE [LARGE SCALE GENOMIC DNA]</scope>
    <source>
        <tissue evidence="2">Blood</tissue>
    </source>
</reference>